<evidence type="ECO:0000259" key="4">
    <source>
        <dbReference type="PROSITE" id="PS50304"/>
    </source>
</evidence>
<organism evidence="5 6">
    <name type="scientific">Sander lucioperca</name>
    <name type="common">Pike-perch</name>
    <name type="synonym">Perca lucioperca</name>
    <dbReference type="NCBI Taxonomy" id="283035"/>
    <lineage>
        <taxon>Eukaryota</taxon>
        <taxon>Metazoa</taxon>
        <taxon>Chordata</taxon>
        <taxon>Craniata</taxon>
        <taxon>Vertebrata</taxon>
        <taxon>Euteleostomi</taxon>
        <taxon>Actinopterygii</taxon>
        <taxon>Neopterygii</taxon>
        <taxon>Teleostei</taxon>
        <taxon>Neoteleostei</taxon>
        <taxon>Acanthomorphata</taxon>
        <taxon>Eupercaria</taxon>
        <taxon>Perciformes</taxon>
        <taxon>Percoidei</taxon>
        <taxon>Percidae</taxon>
        <taxon>Luciopercinae</taxon>
        <taxon>Sander</taxon>
    </lineage>
</organism>
<evidence type="ECO:0000256" key="3">
    <source>
        <dbReference type="SAM" id="Phobius"/>
    </source>
</evidence>
<dbReference type="SUPFAM" id="SSF63748">
    <property type="entry name" value="Tudor/PWWP/MBT"/>
    <property type="match status" value="8"/>
</dbReference>
<feature type="domain" description="Tudor" evidence="4">
    <location>
        <begin position="793"/>
        <end position="852"/>
    </location>
</feature>
<feature type="domain" description="Tudor" evidence="4">
    <location>
        <begin position="1010"/>
        <end position="1068"/>
    </location>
</feature>
<feature type="coiled-coil region" evidence="1">
    <location>
        <begin position="983"/>
        <end position="1010"/>
    </location>
</feature>
<dbReference type="Proteomes" id="UP000694568">
    <property type="component" value="Unplaced"/>
</dbReference>
<feature type="transmembrane region" description="Helical" evidence="3">
    <location>
        <begin position="1831"/>
        <end position="1851"/>
    </location>
</feature>
<reference evidence="5" key="1">
    <citation type="submission" date="2025-08" db="UniProtKB">
        <authorList>
            <consortium name="Ensembl"/>
        </authorList>
    </citation>
    <scope>IDENTIFICATION</scope>
</reference>
<keyword evidence="3" id="KW-1133">Transmembrane helix</keyword>
<dbReference type="Pfam" id="PF00567">
    <property type="entry name" value="TUDOR"/>
    <property type="match status" value="8"/>
</dbReference>
<evidence type="ECO:0000256" key="1">
    <source>
        <dbReference type="SAM" id="Coils"/>
    </source>
</evidence>
<dbReference type="Gene3D" id="2.30.30.140">
    <property type="match status" value="8"/>
</dbReference>
<feature type="compositionally biased region" description="Polar residues" evidence="2">
    <location>
        <begin position="1226"/>
        <end position="1240"/>
    </location>
</feature>
<dbReference type="InterPro" id="IPR050621">
    <property type="entry name" value="Tudor_domain_containing"/>
</dbReference>
<accession>A0A8D0CVJ4</accession>
<feature type="domain" description="Tudor" evidence="4">
    <location>
        <begin position="1482"/>
        <end position="1540"/>
    </location>
</feature>
<feature type="domain" description="Tudor" evidence="4">
    <location>
        <begin position="547"/>
        <end position="605"/>
    </location>
</feature>
<feature type="domain" description="Tudor" evidence="4">
    <location>
        <begin position="1273"/>
        <end position="1332"/>
    </location>
</feature>
<protein>
    <submittedName>
        <fullName evidence="5">Tudor domain containing 15</fullName>
    </submittedName>
</protein>
<dbReference type="InterPro" id="IPR002999">
    <property type="entry name" value="Tudor"/>
</dbReference>
<dbReference type="Gene3D" id="2.40.50.90">
    <property type="match status" value="5"/>
</dbReference>
<evidence type="ECO:0000313" key="6">
    <source>
        <dbReference type="Proteomes" id="UP000694568"/>
    </source>
</evidence>
<keyword evidence="6" id="KW-1185">Reference proteome</keyword>
<proteinExistence type="predicted"/>
<feature type="region of interest" description="Disordered" evidence="2">
    <location>
        <begin position="1196"/>
        <end position="1240"/>
    </location>
</feature>
<dbReference type="PANTHER" id="PTHR22948:SF7">
    <property type="entry name" value="TUDOR DOMAIN-CONTAINING PROTEIN 15"/>
    <property type="match status" value="1"/>
</dbReference>
<dbReference type="Ensembl" id="ENSSLUT00000019365.1">
    <property type="protein sequence ID" value="ENSSLUP00000018776.1"/>
    <property type="gene ID" value="ENSSLUG00000008727.1"/>
</dbReference>
<name>A0A8D0CVJ4_SANLU</name>
<evidence type="ECO:0000256" key="2">
    <source>
        <dbReference type="SAM" id="MobiDB-lite"/>
    </source>
</evidence>
<dbReference type="InterPro" id="IPR035437">
    <property type="entry name" value="SNase_OB-fold_sf"/>
</dbReference>
<feature type="region of interest" description="Disordered" evidence="2">
    <location>
        <begin position="1153"/>
        <end position="1183"/>
    </location>
</feature>
<reference evidence="5" key="2">
    <citation type="submission" date="2025-09" db="UniProtKB">
        <authorList>
            <consortium name="Ensembl"/>
        </authorList>
    </citation>
    <scope>IDENTIFICATION</scope>
</reference>
<feature type="compositionally biased region" description="Basic residues" evidence="2">
    <location>
        <begin position="1207"/>
        <end position="1219"/>
    </location>
</feature>
<dbReference type="SMART" id="SM00333">
    <property type="entry name" value="TUDOR"/>
    <property type="match status" value="8"/>
</dbReference>
<dbReference type="PANTHER" id="PTHR22948">
    <property type="entry name" value="TUDOR DOMAIN CONTAINING PROTEIN"/>
    <property type="match status" value="1"/>
</dbReference>
<dbReference type="PROSITE" id="PS50304">
    <property type="entry name" value="TUDOR"/>
    <property type="match status" value="7"/>
</dbReference>
<feature type="domain" description="Tudor" evidence="4">
    <location>
        <begin position="325"/>
        <end position="383"/>
    </location>
</feature>
<keyword evidence="1" id="KW-0175">Coiled coil</keyword>
<keyword evidence="3" id="KW-0472">Membrane</keyword>
<evidence type="ECO:0000313" key="5">
    <source>
        <dbReference type="Ensembl" id="ENSSLUP00000018776.1"/>
    </source>
</evidence>
<sequence>MQNADSRVFPAKRVLVPPKEVFSQRRRKNTKLENFVFSLTFLYHKFLTHLDWNPEATLIHFQGQYLSICELDYNILQGEIQNIPKTKAGVDIGEFCLVEDLTSGRWYRGRVQKRKEDLFDVFLIDHGNVLSVDIVHISSCSNDLFILPPKVVCGFLANVLLLHGCSHSVVDAYFSNLIGRNVTGYIQAFLPHKVLLLEAPDINVDLVRHGFGRHVDKDTFILLVEMLIEVPIKQNKEPVPDLLIEKPRGQEVFFNQSGLQGYDILSFCGPRLSCGTRAKVRVTAAVNPGRFYCQMTSMETDLWEMSKKLAAANEYRSKEHNQKTPENLGLLCSVKSKDGKWYRGFVQFLPVNSQLRVLLIDYGFFESVKVENVHRLPPDFFSTPIMAFPCSLASLSDQDEVVETQQLSFLKAGLLGKVLDVEIKSFDKEQHMYSITVIGAEDNHVKEPEPMQAQPRMKIESVFDTEELSPEGGYLYNETIMGEALGKTLEAEEVHVGSVFVGYVEHVQNPNRFWMRTQKRNDEFEEMMTKLADYYSQVKLDEDVLVNPELGTLCCAVYEKDMHFYRGIVTDTLKHGAEVLFMDFGNIEKVPHMLIKKIPETFASKSAFAFCCTLVNVVPLDEVWTSANSDFFRQAVSNKALLVHVVQKRKNTFVVDLYEMGSDNNQSITELLISSKKAEYWNNIAIKPVVQNNTDLTEETRRPRCSVMSDINGNAEQMKDWEEEEKTCKNQTKKAQASASFKALSIKPGCNFAVRCSYIRSPLDFWCQPLDKIPALEELMDKVNQYYSTHTVPLQSGDQCCVTKSPIDGRWYRAFIIEKQKGHARVMMVDHGLTIQIKEHNLQAIMPEFVHLEGQGFRCSLSNLIKPADPKNSGYWSPEECKWLTDFVLDSPSGLRCKVIFQLNVKNRGLCNVVELYNTQTQQSITNLLSEQGLAREGTISTKQLLTVFPESFVYSSFDLSPGNEEQVYVTHVSSKWEVYCHLERNVEIIQDLEKKISDESEKMMQASTRAVVRKLCLAKYFDGQWYRGLAHPVQSPLHLSVFFVDYGNTNISEKTHVMFIHKDSDLLYTPMQALKCRLASVSKEELYADVKEWLDGAILNKQVRAVIVGENEDGSFDVKLFDGDVNINEKVKELILSVSPKPKTVVSFDMSRTKTKDKTLHAKSSIKCKSQPKGKSSNSHTLKARCTQVGFAPHKKENTKNYVHGKAQKNTKVKRQKKYRDTNTKSEQPQNTDTESPQLSCLPDMKVSAGYKAKCFVSYIDSVNNSLKTPTFLRINDLVLAEYEEDGALYRSVVKDCGGGSCYKVEFVDYGNSAVIGKEKIYSIPKECLSQPRFGISCSLLDTSTYENDTSFTEAVMEKPLMVDFVRHNEVHWEVKVEIFEEAVGLSNHSDKEVTPTTNKNNSKEDLRKIAKSPVKTKSDCADAIIHPTIQAKDTENGTVLSVLSNSNFYARLNKAGELLAALESSIDDNLYKCQIVAEENVKQGYKCLVQVDKDKQWHRAVVQNVGQGKCQVFLVDQGITEEIPSGSIRRQCSELTKIPDLAVLCKVNCFGFSEGDGAHELWCETLKPLIGKEVKLMFVCYSEDDKLWNVEIIMNGLFLVRQHITTLQQNKEVLVFTAETKVEGESNLDKSPTQQLVFAPIDIDKAYSGFAAAVTTPFEFCVVLEDRLLVMNKVSIMLDDLPGQMSPLPEAHLVPGTCCLLKSDTKNKWCRAEIVHADTPAVLNLVDYGHCECISYEDCSKLKRLPEEITNLPKVTYPCILRGVKPDGVDGQWTDEAAVFFQQCLYHKNLQIFFREFVSNTHWKVDILAGGVHVAKELVDAGHANYMDIMLGLRYALCIVLSITLYLSFI</sequence>
<dbReference type="GeneTree" id="ENSGT00940000162581"/>
<feature type="domain" description="Tudor" evidence="4">
    <location>
        <begin position="89"/>
        <end position="147"/>
    </location>
</feature>
<keyword evidence="3" id="KW-0812">Transmembrane</keyword>